<dbReference type="GO" id="GO:0006083">
    <property type="term" value="P:acetate metabolic process"/>
    <property type="evidence" value="ECO:0007669"/>
    <property type="project" value="InterPro"/>
</dbReference>
<dbReference type="Gene3D" id="3.40.1080.10">
    <property type="entry name" value="Glutaconate Coenzyme A-transferase"/>
    <property type="match status" value="1"/>
</dbReference>
<dbReference type="PANTHER" id="PTHR21432:SF20">
    <property type="entry name" value="ACETYL-COA HYDROLASE"/>
    <property type="match status" value="1"/>
</dbReference>
<dbReference type="GO" id="GO:0008775">
    <property type="term" value="F:acetate CoA-transferase activity"/>
    <property type="evidence" value="ECO:0007669"/>
    <property type="project" value="InterPro"/>
</dbReference>
<keyword evidence="2" id="KW-0808">Transferase</keyword>
<dbReference type="InterPro" id="IPR038460">
    <property type="entry name" value="AcetylCoA_hyd_C_sf"/>
</dbReference>
<evidence type="ECO:0000313" key="2">
    <source>
        <dbReference type="EMBL" id="AII08436.1"/>
    </source>
</evidence>
<dbReference type="EMBL" id="CP008947">
    <property type="protein sequence ID" value="AII08436.1"/>
    <property type="molecule type" value="Genomic_DNA"/>
</dbReference>
<dbReference type="Gene3D" id="3.30.750.70">
    <property type="entry name" value="4-hydroxybutyrate coenzyme like domains"/>
    <property type="match status" value="1"/>
</dbReference>
<dbReference type="InterPro" id="IPR037171">
    <property type="entry name" value="NagB/RpiA_transferase-like"/>
</dbReference>
<evidence type="ECO:0000259" key="1">
    <source>
        <dbReference type="Pfam" id="PF13336"/>
    </source>
</evidence>
<feature type="domain" description="Acetyl-CoA hydrolase/transferase C-terminal" evidence="1">
    <location>
        <begin position="254"/>
        <end position="400"/>
    </location>
</feature>
<dbReference type="Proteomes" id="UP000028488">
    <property type="component" value="Chromosome"/>
</dbReference>
<gene>
    <name evidence="2" type="ORF">EP51_29000</name>
</gene>
<dbReference type="RefSeq" id="WP_128641206.1">
    <property type="nucleotide sequence ID" value="NZ_CP008947.1"/>
</dbReference>
<dbReference type="PANTHER" id="PTHR21432">
    <property type="entry name" value="ACETYL-COA HYDROLASE-RELATED"/>
    <property type="match status" value="1"/>
</dbReference>
<reference evidence="2 3" key="1">
    <citation type="submission" date="2014-07" db="EMBL/GenBank/DDBJ databases">
        <title>Genome Sequence of Rhodococcus opacus Strain R7, a Biodegrader of Mono- and Polycyclic Aromatic Hydrocarbons.</title>
        <authorList>
            <person name="Di Gennaro P."/>
            <person name="Zampolli J."/>
            <person name="Presti I."/>
            <person name="Cappelletti M."/>
            <person name="D'Ursi P."/>
            <person name="Orro A."/>
            <person name="Mezzelani A."/>
            <person name="Milanesi L."/>
        </authorList>
    </citation>
    <scope>NUCLEOTIDE SEQUENCE [LARGE SCALE GENOMIC DNA]</scope>
    <source>
        <strain evidence="2 3">R7</strain>
    </source>
</reference>
<protein>
    <submittedName>
        <fullName evidence="2">4-hydroxybutyrate CoA-transferase</fullName>
    </submittedName>
</protein>
<organism evidence="2 3">
    <name type="scientific">Rhodococcus opacus</name>
    <name type="common">Nocardia opaca</name>
    <dbReference type="NCBI Taxonomy" id="37919"/>
    <lineage>
        <taxon>Bacteria</taxon>
        <taxon>Bacillati</taxon>
        <taxon>Actinomycetota</taxon>
        <taxon>Actinomycetes</taxon>
        <taxon>Mycobacteriales</taxon>
        <taxon>Nocardiaceae</taxon>
        <taxon>Rhodococcus</taxon>
    </lineage>
</organism>
<proteinExistence type="predicted"/>
<dbReference type="Pfam" id="PF13336">
    <property type="entry name" value="AcetylCoA_hyd_C"/>
    <property type="match status" value="1"/>
</dbReference>
<sequence>MIDLTPHIRPGDGIWWSQTSAEPTPLVHALLDQVPSIGPVRAFVGLTWDRRLTSELPDELSVVSYGGLGELRRLARLEVVPCHYGALPRLFAERRLPCDVGFVQVSPPDSAGNCSLGVGVDYIADALDHTPVLIAEINRRMPVTLGAPRIPLSRFAAVVETDRPLLEAPDREPAAVELAIARNVADLVADGDTIQLGVGTLPSAVLTALEGHKDLGLHSGMISDAALRLIDRGVLTGARKEIDPGLHVTGAALGTSALYDRLPGLPVAFRPASYTHAPQVLSQLRSFVSINSAIEVDLTGQVGAEMRNTTYAGAIGGQVDFSRAAAMTGGRSIIAMRADSRGESTIKTTLEYGAVTTARADVDFVVTEHGAAALRGCSLTERARRMIAVAAPEHREKLEFELEEYDLASATE</sequence>
<dbReference type="Gene3D" id="3.40.1080.20">
    <property type="entry name" value="Acetyl-CoA hydrolase/transferase C-terminal domain"/>
    <property type="match status" value="1"/>
</dbReference>
<accession>A0A076ERA6</accession>
<evidence type="ECO:0000313" key="3">
    <source>
        <dbReference type="Proteomes" id="UP000028488"/>
    </source>
</evidence>
<name>A0A076ERA6_RHOOP</name>
<dbReference type="AlphaFoldDB" id="A0A076ERA6"/>
<dbReference type="InterPro" id="IPR046433">
    <property type="entry name" value="ActCoA_hydro"/>
</dbReference>
<dbReference type="SUPFAM" id="SSF100950">
    <property type="entry name" value="NagB/RpiA/CoA transferase-like"/>
    <property type="match status" value="2"/>
</dbReference>
<dbReference type="InterPro" id="IPR026888">
    <property type="entry name" value="AcetylCoA_hyd_C"/>
</dbReference>
<dbReference type="eggNOG" id="COG0427">
    <property type="taxonomic scope" value="Bacteria"/>
</dbReference>